<reference evidence="2" key="1">
    <citation type="submission" date="2021-02" db="EMBL/GenBank/DDBJ databases">
        <authorList>
            <person name="Nowell W R."/>
        </authorList>
    </citation>
    <scope>NUCLEOTIDE SEQUENCE</scope>
</reference>
<sequence>MNNFEDSSVLSNYQFPRWSTISRSHSTLTSKDAVNDMFQLGIDNRHQSKKYESSTTKRIIQHHVRIPSASRHTSPPLLEQPNSTPAHSATFDRSLPPSMGSRFYRSVPVQMKSAALTVPIPKNKQDRSFQNFPKQSHEKRKIAHERKRKKQQAQTLAEKYADTDTWFQLRRSLAELKRLATTQQISVDPSTSIFNCDGHSFTTLKQIIAEQQEDKKAATLKSESGTSSLSFGSTISSRDLTRGNLTKRPTETYPRVIFEPFIVASKPIHTPLLTEINNSLSKPKLKSITSTVSRPRPNSMTALISDKKRAQLVLSDLSNYDNPPASLTPSPPLLKIEQDMFPRKLFTLSSTHCRAPSSIQLSSTIKLKSQPPRCHSATDIKPSYSTSKHFPRFILVADEEHRIESWYHQYPFILGDDLLALFQCKQLQQKSMISAYFIDDLQLLKTNVTPKTFLQGKPFHINNDWKKYDIIFISNNIYQQIIIYLQPMINLINSSGKIIKIYQINHEEDLKGQVKSTCKQLQQQNL</sequence>
<organism evidence="2 4">
    <name type="scientific">Rotaria magnacalcarata</name>
    <dbReference type="NCBI Taxonomy" id="392030"/>
    <lineage>
        <taxon>Eukaryota</taxon>
        <taxon>Metazoa</taxon>
        <taxon>Spiralia</taxon>
        <taxon>Gnathifera</taxon>
        <taxon>Rotifera</taxon>
        <taxon>Eurotatoria</taxon>
        <taxon>Bdelloidea</taxon>
        <taxon>Philodinida</taxon>
        <taxon>Philodinidae</taxon>
        <taxon>Rotaria</taxon>
    </lineage>
</organism>
<evidence type="ECO:0000313" key="3">
    <source>
        <dbReference type="EMBL" id="CAF1683873.1"/>
    </source>
</evidence>
<dbReference type="Proteomes" id="UP000663855">
    <property type="component" value="Unassembled WGS sequence"/>
</dbReference>
<proteinExistence type="predicted"/>
<dbReference type="EMBL" id="CAJNOV010016674">
    <property type="protein sequence ID" value="CAF1594595.1"/>
    <property type="molecule type" value="Genomic_DNA"/>
</dbReference>
<evidence type="ECO:0000313" key="4">
    <source>
        <dbReference type="Proteomes" id="UP000663855"/>
    </source>
</evidence>
<accession>A0A816ADL5</accession>
<evidence type="ECO:0000313" key="2">
    <source>
        <dbReference type="EMBL" id="CAF1594595.1"/>
    </source>
</evidence>
<feature type="region of interest" description="Disordered" evidence="1">
    <location>
        <begin position="121"/>
        <end position="156"/>
    </location>
</feature>
<feature type="compositionally biased region" description="Basic residues" evidence="1">
    <location>
        <begin position="137"/>
        <end position="151"/>
    </location>
</feature>
<gene>
    <name evidence="2" type="ORF">CJN711_LOCUS34430</name>
    <name evidence="3" type="ORF">KQP761_LOCUS37711</name>
</gene>
<dbReference type="AlphaFoldDB" id="A0A816ADL5"/>
<feature type="region of interest" description="Disordered" evidence="1">
    <location>
        <begin position="65"/>
        <end position="95"/>
    </location>
</feature>
<comment type="caution">
    <text evidence="2">The sequence shown here is derived from an EMBL/GenBank/DDBJ whole genome shotgun (WGS) entry which is preliminary data.</text>
</comment>
<dbReference type="Proteomes" id="UP000663834">
    <property type="component" value="Unassembled WGS sequence"/>
</dbReference>
<protein>
    <submittedName>
        <fullName evidence="2">Uncharacterized protein</fullName>
    </submittedName>
</protein>
<dbReference type="OrthoDB" id="10025042at2759"/>
<name>A0A816ADL5_9BILA</name>
<evidence type="ECO:0000256" key="1">
    <source>
        <dbReference type="SAM" id="MobiDB-lite"/>
    </source>
</evidence>
<dbReference type="EMBL" id="CAJNOW010021359">
    <property type="protein sequence ID" value="CAF1683873.1"/>
    <property type="molecule type" value="Genomic_DNA"/>
</dbReference>